<name>A0A5C4SAL3_CHLTI</name>
<comment type="function">
    <text evidence="7">Anion-transporting ATPase. Catalyzes the extrusion of arsenite.</text>
</comment>
<sequence>MRNIIFTGKGGVGKTSVAAATALRAADMGYKTLIMSTDPAHSLGDSLDIELGPSPVKIAENLWGQEVSVFGDLNLNWDVVREHFAHLMASRGIEGVYAEEMGVLPGMEELFSLSYIKRYNEEQKDFDLLVVDCAPTGETLRLLSLPETFGWFIKMIRNIEKYMVKPMIRPLSKKVKKLDDFVAPEEVYEKVDNLFSSTEGIIDLLADGTKTTMRLVMNPEKMVIKESMRALTYLNLYGITVDRITINRVMPDQSPDPYFQKWRAIQQKYIEQINDAFAPIPIAEVPLFDDEVVGLEMLRRVGEKVYGTDNPLDIFFTEDPINISKVSDGHYKVRVKLPFMESMGLEPKIMKLGDDLTIRIGDYQKIVALPIFLAGLESTGASFDSGWLNIDFTKE</sequence>
<evidence type="ECO:0000256" key="6">
    <source>
        <dbReference type="ARBA" id="ARBA00052296"/>
    </source>
</evidence>
<dbReference type="OrthoDB" id="9780677at2"/>
<dbReference type="Pfam" id="PF17886">
    <property type="entry name" value="ArsA_HSP20"/>
    <property type="match status" value="1"/>
</dbReference>
<dbReference type="Pfam" id="PF02374">
    <property type="entry name" value="ArsA_ATPase"/>
    <property type="match status" value="1"/>
</dbReference>
<evidence type="ECO:0000256" key="5">
    <source>
        <dbReference type="ARBA" id="ARBA00022967"/>
    </source>
</evidence>
<dbReference type="RefSeq" id="WP_139455698.1">
    <property type="nucleotide sequence ID" value="NZ_VDCH01000001.1"/>
</dbReference>
<evidence type="ECO:0000313" key="11">
    <source>
        <dbReference type="EMBL" id="TNJ40227.1"/>
    </source>
</evidence>
<accession>A0A5C4SAL3</accession>
<evidence type="ECO:0000256" key="2">
    <source>
        <dbReference type="ARBA" id="ARBA00022741"/>
    </source>
</evidence>
<dbReference type="InterPro" id="IPR027417">
    <property type="entry name" value="P-loop_NTPase"/>
</dbReference>
<reference evidence="11 12" key="1">
    <citation type="submission" date="2019-05" db="EMBL/GenBank/DDBJ databases">
        <title>Draft Whole-Genome sequence of the green sulfur bacterium Chlorobaculum thiosulfatiphilum DSM 249.</title>
        <authorList>
            <person name="Meyer T.E."/>
            <person name="Kyndt J.A."/>
        </authorList>
    </citation>
    <scope>NUCLEOTIDE SEQUENCE [LARGE SCALE GENOMIC DNA]</scope>
    <source>
        <strain evidence="11 12">DSM 249</strain>
    </source>
</reference>
<organism evidence="11 12">
    <name type="scientific">Chlorobaculum thiosulfatiphilum</name>
    <name type="common">Chlorobium limicola f.sp. thiosulfatophilum</name>
    <dbReference type="NCBI Taxonomy" id="115852"/>
    <lineage>
        <taxon>Bacteria</taxon>
        <taxon>Pseudomonadati</taxon>
        <taxon>Chlorobiota</taxon>
        <taxon>Chlorobiia</taxon>
        <taxon>Chlorobiales</taxon>
        <taxon>Chlorobiaceae</taxon>
        <taxon>Chlorobaculum</taxon>
    </lineage>
</organism>
<protein>
    <recommendedName>
        <fullName evidence="8">arsenite-transporting ATPase</fullName>
        <ecNumber evidence="8">7.3.2.7</ecNumber>
    </recommendedName>
</protein>
<evidence type="ECO:0000256" key="8">
    <source>
        <dbReference type="ARBA" id="ARBA00066752"/>
    </source>
</evidence>
<dbReference type="EC" id="7.3.2.7" evidence="8"/>
<dbReference type="GO" id="GO:0005524">
    <property type="term" value="F:ATP binding"/>
    <property type="evidence" value="ECO:0007669"/>
    <property type="project" value="UniProtKB-KW"/>
</dbReference>
<dbReference type="SUPFAM" id="SSF52540">
    <property type="entry name" value="P-loop containing nucleoside triphosphate hydrolases"/>
    <property type="match status" value="1"/>
</dbReference>
<dbReference type="NCBIfam" id="TIGR00345">
    <property type="entry name" value="GET3_arsA_TRC40"/>
    <property type="match status" value="1"/>
</dbReference>
<comment type="similarity">
    <text evidence="1">Belongs to the arsA ATPase family.</text>
</comment>
<dbReference type="EMBL" id="VDCH01000001">
    <property type="protein sequence ID" value="TNJ40227.1"/>
    <property type="molecule type" value="Genomic_DNA"/>
</dbReference>
<evidence type="ECO:0000256" key="1">
    <source>
        <dbReference type="ARBA" id="ARBA00011040"/>
    </source>
</evidence>
<dbReference type="Gene3D" id="3.40.50.300">
    <property type="entry name" value="P-loop containing nucleotide triphosphate hydrolases"/>
    <property type="match status" value="1"/>
</dbReference>
<keyword evidence="5" id="KW-1278">Translocase</keyword>
<keyword evidence="4" id="KW-0059">Arsenical resistance</keyword>
<proteinExistence type="inferred from homology"/>
<comment type="caution">
    <text evidence="11">The sequence shown here is derived from an EMBL/GenBank/DDBJ whole genome shotgun (WGS) entry which is preliminary data.</text>
</comment>
<keyword evidence="12" id="KW-1185">Reference proteome</keyword>
<dbReference type="PANTHER" id="PTHR10803">
    <property type="entry name" value="ARSENICAL PUMP-DRIVING ATPASE ARSENITE-TRANSLOCATING ATPASE"/>
    <property type="match status" value="1"/>
</dbReference>
<keyword evidence="3" id="KW-0067">ATP-binding</keyword>
<gene>
    <name evidence="11" type="ORF">FGF66_00180</name>
</gene>
<dbReference type="Proteomes" id="UP000308271">
    <property type="component" value="Unassembled WGS sequence"/>
</dbReference>
<dbReference type="InterPro" id="IPR008978">
    <property type="entry name" value="HSP20-like_chaperone"/>
</dbReference>
<keyword evidence="2" id="KW-0547">Nucleotide-binding</keyword>
<comment type="catalytic activity">
    <reaction evidence="6">
        <text>arsenite(in) + ATP + H2O = arsenite(out) + ADP + phosphate + H(+)</text>
        <dbReference type="Rhea" id="RHEA:11348"/>
        <dbReference type="ChEBI" id="CHEBI:15377"/>
        <dbReference type="ChEBI" id="CHEBI:15378"/>
        <dbReference type="ChEBI" id="CHEBI:29242"/>
        <dbReference type="ChEBI" id="CHEBI:30616"/>
        <dbReference type="ChEBI" id="CHEBI:43474"/>
        <dbReference type="ChEBI" id="CHEBI:456216"/>
        <dbReference type="EC" id="7.3.2.7"/>
    </reaction>
</comment>
<dbReference type="InterPro" id="IPR016300">
    <property type="entry name" value="ATPase_ArsA/GET3"/>
</dbReference>
<dbReference type="InterPro" id="IPR040612">
    <property type="entry name" value="ArsA_HSP20-like"/>
</dbReference>
<dbReference type="AlphaFoldDB" id="A0A5C4SAL3"/>
<evidence type="ECO:0000256" key="4">
    <source>
        <dbReference type="ARBA" id="ARBA00022849"/>
    </source>
</evidence>
<dbReference type="CDD" id="cd02035">
    <property type="entry name" value="ArsA"/>
    <property type="match status" value="1"/>
</dbReference>
<dbReference type="FunFam" id="3.40.50.300:FF:001801">
    <property type="entry name" value="Putative arsenical pump-driving ATPase"/>
    <property type="match status" value="1"/>
</dbReference>
<dbReference type="GO" id="GO:0016887">
    <property type="term" value="F:ATP hydrolysis activity"/>
    <property type="evidence" value="ECO:0007669"/>
    <property type="project" value="InterPro"/>
</dbReference>
<evidence type="ECO:0000313" key="12">
    <source>
        <dbReference type="Proteomes" id="UP000308271"/>
    </source>
</evidence>
<dbReference type="InterPro" id="IPR025723">
    <property type="entry name" value="ArsA/GET3_ATPase-like"/>
</dbReference>
<dbReference type="Gene3D" id="2.60.40.790">
    <property type="match status" value="1"/>
</dbReference>
<feature type="domain" description="ArsA HSP20-like" evidence="10">
    <location>
        <begin position="328"/>
        <end position="392"/>
    </location>
</feature>
<evidence type="ECO:0000256" key="7">
    <source>
        <dbReference type="ARBA" id="ARBA00059736"/>
    </source>
</evidence>
<evidence type="ECO:0000259" key="10">
    <source>
        <dbReference type="Pfam" id="PF17886"/>
    </source>
</evidence>
<evidence type="ECO:0000256" key="3">
    <source>
        <dbReference type="ARBA" id="ARBA00022840"/>
    </source>
</evidence>
<feature type="domain" description="ArsA/GET3 Anion-transporting ATPase-like" evidence="9">
    <location>
        <begin position="1"/>
        <end position="306"/>
    </location>
</feature>
<evidence type="ECO:0000259" key="9">
    <source>
        <dbReference type="Pfam" id="PF02374"/>
    </source>
</evidence>
<dbReference type="GO" id="GO:0015446">
    <property type="term" value="F:ATPase-coupled arsenite transmembrane transporter activity"/>
    <property type="evidence" value="ECO:0007669"/>
    <property type="project" value="UniProtKB-EC"/>
</dbReference>
<dbReference type="PANTHER" id="PTHR10803:SF3">
    <property type="entry name" value="ATPASE GET3"/>
    <property type="match status" value="1"/>
</dbReference>